<protein>
    <submittedName>
        <fullName evidence="2">Uncharacterized protein</fullName>
    </submittedName>
</protein>
<reference evidence="2 3" key="1">
    <citation type="submission" date="2019-03" db="EMBL/GenBank/DDBJ databases">
        <title>Single cell metagenomics reveals metabolic interactions within the superorganism composed of flagellate Streblomastix strix and complex community of Bacteroidetes bacteria on its surface.</title>
        <authorList>
            <person name="Treitli S.C."/>
            <person name="Kolisko M."/>
            <person name="Husnik F."/>
            <person name="Keeling P."/>
            <person name="Hampl V."/>
        </authorList>
    </citation>
    <scope>NUCLEOTIDE SEQUENCE [LARGE SCALE GENOMIC DNA]</scope>
    <source>
        <strain evidence="2">ST1C</strain>
    </source>
</reference>
<dbReference type="PANTHER" id="PTHR42264">
    <property type="entry name" value="EPHRIN_REC_LIKE DOMAIN-CONTAINING PROTEIN"/>
    <property type="match status" value="1"/>
</dbReference>
<evidence type="ECO:0000313" key="2">
    <source>
        <dbReference type="EMBL" id="KAA6395655.1"/>
    </source>
</evidence>
<sequence>MVDMVRYNMNRFYLFASSSLTHIRILTENSMSQYVRSLAVEVAGLFLIQLFQFAVTNRSELDEDSKQNSFIDGIALLFHFIRLLIRFNVHFDVKMKAVIIFQQVLSVWGWAMSESQFCTIASVVEDSFAFSNFEQYIINQKIERNQQNSYEIKHLLDIKDDKITGHINDQNNLLNDKISCNQNKDFRYTQLNIEQIPSESANQLINGEGKGWGTGGFAVCQNVSSVYQEDLRGIIAADSISQVLSSDAQNDDISKPNHKLCPDVQFFPKNQSPLNSYTNQLQQISISDPQNWPLSPEFLHNVHSLLSIIVNNHIHTLSASSCSHICVMLGKLIICTSEIQRNDKIDGNDENKNDSSGYYSVAVSAFDTLQTVINHSFAKQRGREIMSNNQERNKIQGNHQENNNIAVKDEAFEDSFNFVVHIGLHILVRVLVSSNFELRTSAALTLATILRTPEWGGKEGIKEKEEEEFGLFLDELGVYHLDEIGYEVKSENDVEIKEMNINMIIQQNVCLMIEMIDKILRTSRLLWNNALLTYSQLNNNSSKINNEEYIEQKKINLKSKKNGQQKNVENEKEKVYKLYESTIGTITQVVSDIIHEQLPLILAFGNNDYNIINNNNSIESQDKKGMNILNQDHSCSIISLPSSIGAYITNQLMFGTGDTVDNTLHLAHTLLFRTHSCARSLRARLQMTKAKIKIISLELQIDVNQRKRKKEENLNEKLNQQLNQKHQLQSALKEARKYWDAIWDALQLFLEMSMKMNIDSFSNTNEKDRINKRIMVCPHKNTLMISPSSFSSYRLILHTNPLSLNLPLLCDINASEDNISSDLLSCPLCALVPSKATAVLLLLQPFMPRALPQPTLNQFISSSSDVQIALDFSKRTNLLDWFIFGGNEGKGDNNNNNDESSKIKHTNEHYKNISYFNLFNSNQPQMYDIEKNIYSSDQYQSSSSLQNQVINNSPFASSTGSATSFGIEKDKDYLNYGIQSKPSFDLSDILSFFPFGPIEEMDFNDSNKSNPSQQLISEIVGELKHFDSHRRISSILPPVSRTLIDPLLFFSQMPFVPSVLIKTARSVTSEFSRQYLGSNFTQQLPPTIFTQSGLAPVKQSTFRRIKLEYKVKQQLIRSYLNSKGNQNDRKHLIEQVNANQLYENSGYQNHLKSKIENQERLNNDEDDLNDGTLGHNKQEWYNEAGNYSLRIPNAQKSFPCCFQDNNNNGIIIEQQIEKDHQSQRYKSDPQFVVPFSTPFPMLSLQSNTSKYGNVYQLNDFNNIEQLLVVASLCATASTPFTYSFQPSVSRFADIVTGCLGHRYETPTLGPYLNWGDQQERNNELDQIKDKNENCDNYLSYAHKIELLKAYLQAAKLLSSSLEALVFIYILIHLANSSPLLQYSAIGTLIALFSIVLDEDNESIIRKRKDYNLIDHTDNKQNDKQYQPPQLIHIAQFRSTLWETAK</sequence>
<evidence type="ECO:0000256" key="1">
    <source>
        <dbReference type="SAM" id="Coils"/>
    </source>
</evidence>
<dbReference type="Proteomes" id="UP000324800">
    <property type="component" value="Unassembled WGS sequence"/>
</dbReference>
<comment type="caution">
    <text evidence="2">The sequence shown here is derived from an EMBL/GenBank/DDBJ whole genome shotgun (WGS) entry which is preliminary data.</text>
</comment>
<keyword evidence="1" id="KW-0175">Coiled coil</keyword>
<dbReference type="OrthoDB" id="10693260at2759"/>
<accession>A0A5J4WMR1</accession>
<feature type="coiled-coil region" evidence="1">
    <location>
        <begin position="701"/>
        <end position="738"/>
    </location>
</feature>
<dbReference type="EMBL" id="SNRW01001625">
    <property type="protein sequence ID" value="KAA6395655.1"/>
    <property type="molecule type" value="Genomic_DNA"/>
</dbReference>
<evidence type="ECO:0000313" key="3">
    <source>
        <dbReference type="Proteomes" id="UP000324800"/>
    </source>
</evidence>
<gene>
    <name evidence="2" type="ORF">EZS28_008817</name>
</gene>
<name>A0A5J4WMR1_9EUKA</name>
<proteinExistence type="predicted"/>
<organism evidence="2 3">
    <name type="scientific">Streblomastix strix</name>
    <dbReference type="NCBI Taxonomy" id="222440"/>
    <lineage>
        <taxon>Eukaryota</taxon>
        <taxon>Metamonada</taxon>
        <taxon>Preaxostyla</taxon>
        <taxon>Oxymonadida</taxon>
        <taxon>Streblomastigidae</taxon>
        <taxon>Streblomastix</taxon>
    </lineage>
</organism>